<comment type="caution">
    <text evidence="1">The sequence shown here is derived from an EMBL/GenBank/DDBJ whole genome shotgun (WGS) entry which is preliminary data.</text>
</comment>
<accession>A0A1F7HJJ5</accession>
<reference evidence="1 2" key="1">
    <citation type="journal article" date="2016" name="Nat. Commun.">
        <title>Thousands of microbial genomes shed light on interconnected biogeochemical processes in an aquifer system.</title>
        <authorList>
            <person name="Anantharaman K."/>
            <person name="Brown C.T."/>
            <person name="Hug L.A."/>
            <person name="Sharon I."/>
            <person name="Castelle C.J."/>
            <person name="Probst A.J."/>
            <person name="Thomas B.C."/>
            <person name="Singh A."/>
            <person name="Wilkins M.J."/>
            <person name="Karaoz U."/>
            <person name="Brodie E.L."/>
            <person name="Williams K.H."/>
            <person name="Hubbard S.S."/>
            <person name="Banfield J.F."/>
        </authorList>
    </citation>
    <scope>NUCLEOTIDE SEQUENCE [LARGE SCALE GENOMIC DNA]</scope>
</reference>
<dbReference type="Gene3D" id="1.20.120.1810">
    <property type="match status" value="1"/>
</dbReference>
<proteinExistence type="predicted"/>
<organism evidence="1 2">
    <name type="scientific">Candidatus Roizmanbacteria bacterium RIFCSPHIGHO2_02_FULL_43_11</name>
    <dbReference type="NCBI Taxonomy" id="1802043"/>
    <lineage>
        <taxon>Bacteria</taxon>
        <taxon>Candidatus Roizmaniibacteriota</taxon>
    </lineage>
</organism>
<sequence length="797" mass="89503">MIPERIFETASKPPEYTYFAGFLPDELRGINGLVDLFDRVVFACGAHPLDLVIIMALHSGRGSIAELYQTIQSYQIPGLGSGQERIIERLYTRLIPSGILRYEDSDKSYTINEADLKLVRNLCSSLIAYCLEFGPIAEPLLHKRGNFGQDGRNYLVRLAMILQLYTCQTYDGPSKPYNVSNSKRLNNLIADGFVLKHEKRPNPFKLYGSESARYKRIPVDGVLRLPVADHIGYFQKYNHVTIGMVAAALGVERDLSSGIMGELRQSGFLESEDPKKEQLEPVSLSRQGTVFASRVILPLLEACTVACTGSGHIDMPSITLQELRTAHQAHAASRKKSERRPFATQATGVSVYLSEHGPISQKGLIEVFGGRIVNVLPGMLVSGGLVKVKSGNTVFYMLPGQSRASSSGSEELSTEPQIDKVEHVRRLSYRSTVELLPLFENPYFWRNLEVDMLTYHPSAVPTMEGFLMFFSDRNRSALPRDEDGRLHKGKYFKVWTCLAKDMKPLWEYMLLYQDLDIGFDPMALVKTYLHMRAPAHIKRLLEKTFPNDWKQESCDVIGVSFSPLQHVQYRFDTELFQDMERGRAAQAKLEACGEDVYAGEDICRVIRKGERAQELLASEHIRLVFYFIRHCTRIPITADSISAGLEGLLKALHNFEWRTGWSFGSFAKGYIKGYVVMTDDYRDPVSLDGGAVSLDCPLRMDTETTRHATIGDPVAEGDIDRALERVGLEKFLADLYEKGIVTDLQYTILDLWLDGAHGDSVYIAKHLNVAPEDIEKELEAAFSAIREVVSCGNTGFL</sequence>
<dbReference type="EMBL" id="MFZT01000025">
    <property type="protein sequence ID" value="OGK31265.1"/>
    <property type="molecule type" value="Genomic_DNA"/>
</dbReference>
<name>A0A1F7HJJ5_9BACT</name>
<evidence type="ECO:0000313" key="2">
    <source>
        <dbReference type="Proteomes" id="UP000178098"/>
    </source>
</evidence>
<dbReference type="SUPFAM" id="SSF88946">
    <property type="entry name" value="Sigma2 domain of RNA polymerase sigma factors"/>
    <property type="match status" value="1"/>
</dbReference>
<gene>
    <name evidence="1" type="ORF">A3D08_02925</name>
</gene>
<dbReference type="InterPro" id="IPR013325">
    <property type="entry name" value="RNA_pol_sigma_r2"/>
</dbReference>
<evidence type="ECO:0000313" key="1">
    <source>
        <dbReference type="EMBL" id="OGK31265.1"/>
    </source>
</evidence>
<dbReference type="GO" id="GO:0006352">
    <property type="term" value="P:DNA-templated transcription initiation"/>
    <property type="evidence" value="ECO:0007669"/>
    <property type="project" value="InterPro"/>
</dbReference>
<dbReference type="AlphaFoldDB" id="A0A1F7HJJ5"/>
<protein>
    <submittedName>
        <fullName evidence="1">Uncharacterized protein</fullName>
    </submittedName>
</protein>
<dbReference type="GO" id="GO:0003700">
    <property type="term" value="F:DNA-binding transcription factor activity"/>
    <property type="evidence" value="ECO:0007669"/>
    <property type="project" value="InterPro"/>
</dbReference>
<dbReference type="Proteomes" id="UP000178098">
    <property type="component" value="Unassembled WGS sequence"/>
</dbReference>